<feature type="transmembrane region" description="Helical" evidence="9">
    <location>
        <begin position="12"/>
        <end position="30"/>
    </location>
</feature>
<dbReference type="GO" id="GO:0016705">
    <property type="term" value="F:oxidoreductase activity, acting on paired donors, with incorporation or reduction of molecular oxygen"/>
    <property type="evidence" value="ECO:0007669"/>
    <property type="project" value="InterPro"/>
</dbReference>
<keyword evidence="5 7" id="KW-0408">Iron</keyword>
<keyword evidence="7 8" id="KW-0349">Heme</keyword>
<protein>
    <submittedName>
        <fullName evidence="10">Cytochrome P450</fullName>
    </submittedName>
</protein>
<evidence type="ECO:0000256" key="5">
    <source>
        <dbReference type="ARBA" id="ARBA00023004"/>
    </source>
</evidence>
<dbReference type="Gene3D" id="1.10.630.10">
    <property type="entry name" value="Cytochrome P450"/>
    <property type="match status" value="1"/>
</dbReference>
<keyword evidence="3 7" id="KW-0479">Metal-binding</keyword>
<evidence type="ECO:0000256" key="8">
    <source>
        <dbReference type="RuleBase" id="RU000461"/>
    </source>
</evidence>
<organism evidence="10 11">
    <name type="scientific">Microdochium bolleyi</name>
    <dbReference type="NCBI Taxonomy" id="196109"/>
    <lineage>
        <taxon>Eukaryota</taxon>
        <taxon>Fungi</taxon>
        <taxon>Dikarya</taxon>
        <taxon>Ascomycota</taxon>
        <taxon>Pezizomycotina</taxon>
        <taxon>Sordariomycetes</taxon>
        <taxon>Xylariomycetidae</taxon>
        <taxon>Xylariales</taxon>
        <taxon>Microdochiaceae</taxon>
        <taxon>Microdochium</taxon>
    </lineage>
</organism>
<dbReference type="AlphaFoldDB" id="A0A136IT51"/>
<evidence type="ECO:0000256" key="2">
    <source>
        <dbReference type="ARBA" id="ARBA00010617"/>
    </source>
</evidence>
<dbReference type="PANTHER" id="PTHR46206">
    <property type="entry name" value="CYTOCHROME P450"/>
    <property type="match status" value="1"/>
</dbReference>
<dbReference type="GO" id="GO:0020037">
    <property type="term" value="F:heme binding"/>
    <property type="evidence" value="ECO:0007669"/>
    <property type="project" value="InterPro"/>
</dbReference>
<keyword evidence="11" id="KW-1185">Reference proteome</keyword>
<evidence type="ECO:0000313" key="10">
    <source>
        <dbReference type="EMBL" id="KXJ88150.1"/>
    </source>
</evidence>
<dbReference type="Pfam" id="PF00067">
    <property type="entry name" value="p450"/>
    <property type="match status" value="1"/>
</dbReference>
<dbReference type="EMBL" id="KQ964259">
    <property type="protein sequence ID" value="KXJ88150.1"/>
    <property type="molecule type" value="Genomic_DNA"/>
</dbReference>
<proteinExistence type="inferred from homology"/>
<evidence type="ECO:0000256" key="6">
    <source>
        <dbReference type="ARBA" id="ARBA00023033"/>
    </source>
</evidence>
<keyword evidence="6 8" id="KW-0503">Monooxygenase</keyword>
<evidence type="ECO:0000313" key="11">
    <source>
        <dbReference type="Proteomes" id="UP000070501"/>
    </source>
</evidence>
<comment type="cofactor">
    <cofactor evidence="1 7">
        <name>heme</name>
        <dbReference type="ChEBI" id="CHEBI:30413"/>
    </cofactor>
</comment>
<dbReference type="OrthoDB" id="1844152at2759"/>
<sequence>MADTTIRDKLEVAGPVVAVLAGALVLLPWVTSNHALSKFPLVGKELGTEGKRRAAFLENASKIHKTGYAMFRNVSFRLTESEGEIVVMPIGYLEELRKFPDDVLSTVEPIRQFLQTHYLGIRGDDELLNHVIRSDLNHKLNSVNEKLSSEVALTIPEHLGKSRDWTSINIFGAMLRMVAIISGHIFLGPELNRREEYLHASINYTIDLFKAATQLRSWPLWLRPIGQFFVPDINSVKEHRRRAKEFLVPIVRERQASRAAPDGSEEPDDMLQWMLAKAEKFGNTDEGYIAELQLTLSLAAIHTTTMTVTHVIYDLIAYCPEVIPELQSEIRTVLADNGGVMTTQALFQMKLLDSVMRESQRHNPTTATSFRRKVLKDVTLSDGTFLPRGSLIGVPQYGVSMDPELYPDPAVFNPSRFSDIRSGEAPNTLGYSNKEQYQFISVNKEHTGFGYGRHACPGRFFAANEIKLVLARILVDYEIKMPPGETGRYTNLMQIDNVTPDPRKSVMFKYVGQ</sequence>
<dbReference type="InterPro" id="IPR002403">
    <property type="entry name" value="Cyt_P450_E_grp-IV"/>
</dbReference>
<keyword evidence="4 8" id="KW-0560">Oxidoreductase</keyword>
<dbReference type="PRINTS" id="PR00465">
    <property type="entry name" value="EP450IV"/>
</dbReference>
<dbReference type="PROSITE" id="PS00086">
    <property type="entry name" value="CYTOCHROME_P450"/>
    <property type="match status" value="1"/>
</dbReference>
<keyword evidence="9" id="KW-0472">Membrane</keyword>
<dbReference type="CDD" id="cd11041">
    <property type="entry name" value="CYP503A1-like"/>
    <property type="match status" value="1"/>
</dbReference>
<evidence type="ECO:0000256" key="7">
    <source>
        <dbReference type="PIRSR" id="PIRSR602403-1"/>
    </source>
</evidence>
<evidence type="ECO:0000256" key="4">
    <source>
        <dbReference type="ARBA" id="ARBA00023002"/>
    </source>
</evidence>
<dbReference type="SUPFAM" id="SSF48264">
    <property type="entry name" value="Cytochrome P450"/>
    <property type="match status" value="1"/>
</dbReference>
<gene>
    <name evidence="10" type="ORF">Micbo1qcDRAFT_151196</name>
</gene>
<dbReference type="InParanoid" id="A0A136IT51"/>
<comment type="similarity">
    <text evidence="2 8">Belongs to the cytochrome P450 family.</text>
</comment>
<reference evidence="11" key="1">
    <citation type="submission" date="2016-02" db="EMBL/GenBank/DDBJ databases">
        <title>Draft genome sequence of Microdochium bolleyi, a fungal endophyte of beachgrass.</title>
        <authorList>
            <consortium name="DOE Joint Genome Institute"/>
            <person name="David A.S."/>
            <person name="May G."/>
            <person name="Haridas S."/>
            <person name="Lim J."/>
            <person name="Wang M."/>
            <person name="Labutti K."/>
            <person name="Lipzen A."/>
            <person name="Barry K."/>
            <person name="Grigoriev I.V."/>
        </authorList>
    </citation>
    <scope>NUCLEOTIDE SEQUENCE [LARGE SCALE GENOMIC DNA]</scope>
    <source>
        <strain evidence="11">J235TASD1</strain>
    </source>
</reference>
<dbReference type="InterPro" id="IPR036396">
    <property type="entry name" value="Cyt_P450_sf"/>
</dbReference>
<dbReference type="STRING" id="196109.A0A136IT51"/>
<name>A0A136IT51_9PEZI</name>
<dbReference type="PANTHER" id="PTHR46206:SF7">
    <property type="entry name" value="P450, PUTATIVE (EUROFUNG)-RELATED"/>
    <property type="match status" value="1"/>
</dbReference>
<accession>A0A136IT51</accession>
<dbReference type="Proteomes" id="UP000070501">
    <property type="component" value="Unassembled WGS sequence"/>
</dbReference>
<dbReference type="GO" id="GO:0005506">
    <property type="term" value="F:iron ion binding"/>
    <property type="evidence" value="ECO:0007669"/>
    <property type="project" value="InterPro"/>
</dbReference>
<evidence type="ECO:0000256" key="1">
    <source>
        <dbReference type="ARBA" id="ARBA00001971"/>
    </source>
</evidence>
<evidence type="ECO:0000256" key="3">
    <source>
        <dbReference type="ARBA" id="ARBA00022723"/>
    </source>
</evidence>
<keyword evidence="9" id="KW-1133">Transmembrane helix</keyword>
<dbReference type="InterPro" id="IPR017972">
    <property type="entry name" value="Cyt_P450_CS"/>
</dbReference>
<dbReference type="InterPro" id="IPR001128">
    <property type="entry name" value="Cyt_P450"/>
</dbReference>
<dbReference type="GO" id="GO:0004497">
    <property type="term" value="F:monooxygenase activity"/>
    <property type="evidence" value="ECO:0007669"/>
    <property type="project" value="UniProtKB-KW"/>
</dbReference>
<evidence type="ECO:0000256" key="9">
    <source>
        <dbReference type="SAM" id="Phobius"/>
    </source>
</evidence>
<keyword evidence="9" id="KW-0812">Transmembrane</keyword>
<feature type="binding site" description="axial binding residue" evidence="7">
    <location>
        <position position="456"/>
    </location>
    <ligand>
        <name>heme</name>
        <dbReference type="ChEBI" id="CHEBI:30413"/>
    </ligand>
    <ligandPart>
        <name>Fe</name>
        <dbReference type="ChEBI" id="CHEBI:18248"/>
    </ligandPart>
</feature>